<feature type="compositionally biased region" description="Basic and acidic residues" evidence="1">
    <location>
        <begin position="307"/>
        <end position="316"/>
    </location>
</feature>
<evidence type="ECO:0000313" key="2">
    <source>
        <dbReference type="EMBL" id="KZT29580.1"/>
    </source>
</evidence>
<gene>
    <name evidence="2" type="ORF">NEOLEDRAFT_1175248</name>
</gene>
<dbReference type="InParanoid" id="A0A165VF10"/>
<keyword evidence="3" id="KW-1185">Reference proteome</keyword>
<dbReference type="Proteomes" id="UP000076761">
    <property type="component" value="Unassembled WGS sequence"/>
</dbReference>
<evidence type="ECO:0000313" key="3">
    <source>
        <dbReference type="Proteomes" id="UP000076761"/>
    </source>
</evidence>
<protein>
    <submittedName>
        <fullName evidence="2">Uncharacterized protein</fullName>
    </submittedName>
</protein>
<proteinExistence type="predicted"/>
<dbReference type="AlphaFoldDB" id="A0A165VF10"/>
<dbReference type="EMBL" id="KV425554">
    <property type="protein sequence ID" value="KZT29580.1"/>
    <property type="molecule type" value="Genomic_DNA"/>
</dbReference>
<dbReference type="OrthoDB" id="2687798at2759"/>
<name>A0A165VF10_9AGAM</name>
<evidence type="ECO:0000256" key="1">
    <source>
        <dbReference type="SAM" id="MobiDB-lite"/>
    </source>
</evidence>
<feature type="compositionally biased region" description="Polar residues" evidence="1">
    <location>
        <begin position="36"/>
        <end position="53"/>
    </location>
</feature>
<reference evidence="2 3" key="1">
    <citation type="journal article" date="2016" name="Mol. Biol. Evol.">
        <title>Comparative Genomics of Early-Diverging Mushroom-Forming Fungi Provides Insights into the Origins of Lignocellulose Decay Capabilities.</title>
        <authorList>
            <person name="Nagy L.G."/>
            <person name="Riley R."/>
            <person name="Tritt A."/>
            <person name="Adam C."/>
            <person name="Daum C."/>
            <person name="Floudas D."/>
            <person name="Sun H."/>
            <person name="Yadav J.S."/>
            <person name="Pangilinan J."/>
            <person name="Larsson K.H."/>
            <person name="Matsuura K."/>
            <person name="Barry K."/>
            <person name="Labutti K."/>
            <person name="Kuo R."/>
            <person name="Ohm R.A."/>
            <person name="Bhattacharya S.S."/>
            <person name="Shirouzu T."/>
            <person name="Yoshinaga Y."/>
            <person name="Martin F.M."/>
            <person name="Grigoriev I.V."/>
            <person name="Hibbett D.S."/>
        </authorList>
    </citation>
    <scope>NUCLEOTIDE SEQUENCE [LARGE SCALE GENOMIC DNA]</scope>
    <source>
        <strain evidence="2 3">HHB14362 ss-1</strain>
    </source>
</reference>
<sequence>MRPIHILVPLRSLHTSSLRPSTTVTRGGLDPAISQEHATSPYNRAPQTPQSAQVAAGLSARTPANDHHLDAASPNAQYRPRSFGRGGGNREGVGFVEQVGGASVSADNFSGVGYMGNKRGVHTSAARGGGSRVHTNIANRSPKVVLSMHVGADVCPLDAVASRNQAQVMGGGNKERVGFVEQVASRSRYMPDDEYVRLEDGQASGGLMKWEGASTVLGSVFQRTALHSSSQWEGHGRRTFFTSAHSSSAFETIHRSSPHVAGRTQKQKDAHLALDSGGAEEYEKAKLAGSRFGETGAQRGSVTVGEEAQREGRDGEGVSGDFSNSGVPKGKSG</sequence>
<accession>A0A165VF10</accession>
<feature type="region of interest" description="Disordered" evidence="1">
    <location>
        <begin position="285"/>
        <end position="333"/>
    </location>
</feature>
<feature type="region of interest" description="Disordered" evidence="1">
    <location>
        <begin position="18"/>
        <end position="90"/>
    </location>
</feature>
<organism evidence="2 3">
    <name type="scientific">Neolentinus lepideus HHB14362 ss-1</name>
    <dbReference type="NCBI Taxonomy" id="1314782"/>
    <lineage>
        <taxon>Eukaryota</taxon>
        <taxon>Fungi</taxon>
        <taxon>Dikarya</taxon>
        <taxon>Basidiomycota</taxon>
        <taxon>Agaricomycotina</taxon>
        <taxon>Agaricomycetes</taxon>
        <taxon>Gloeophyllales</taxon>
        <taxon>Gloeophyllaceae</taxon>
        <taxon>Neolentinus</taxon>
    </lineage>
</organism>